<dbReference type="EMBL" id="FLOC01000001">
    <property type="protein sequence ID" value="SBS25018.1"/>
    <property type="molecule type" value="Genomic_DNA"/>
</dbReference>
<dbReference type="OrthoDB" id="5659946at2"/>
<keyword evidence="1" id="KW-1133">Transmembrane helix</keyword>
<organism evidence="2 3">
    <name type="scientific">Marinomonas aquimarina</name>
    <dbReference type="NCBI Taxonomy" id="295068"/>
    <lineage>
        <taxon>Bacteria</taxon>
        <taxon>Pseudomonadati</taxon>
        <taxon>Pseudomonadota</taxon>
        <taxon>Gammaproteobacteria</taxon>
        <taxon>Oceanospirillales</taxon>
        <taxon>Oceanospirillaceae</taxon>
        <taxon>Marinomonas</taxon>
    </lineage>
</organism>
<feature type="transmembrane region" description="Helical" evidence="1">
    <location>
        <begin position="15"/>
        <end position="40"/>
    </location>
</feature>
<sequence length="287" mass="31037">MGGLANWVMTKRMNAIILVAVCSIIPMMFWLGAAALGLVVLRKGVKDGIHVLAWGGLPALVLWVIQSDATAFMVLIDTFILAYVLREKVSWAWVMLSASVLAVLSSVIQPLLMADLLDMVADLIQQILSNSEEEGVVIPSKEEIIQQAVIAMSVVQAYIAVAALFLARRWQARLYNPGGLKKEFHEFRLPLSVALMLGAMVLAGESLGGGFEVLSRAAVPALVIPGLALVHGILALKKIGMVGLVLFYLIGILVLSVYFANILIFLAVVDSFVDIRGRMQSKPTDIN</sequence>
<dbReference type="AlphaFoldDB" id="A0A1A8T2U7"/>
<dbReference type="Proteomes" id="UP000092627">
    <property type="component" value="Unassembled WGS sequence"/>
</dbReference>
<evidence type="ECO:0000313" key="3">
    <source>
        <dbReference type="Proteomes" id="UP000092627"/>
    </source>
</evidence>
<protein>
    <recommendedName>
        <fullName evidence="4">DUF2232 domain-containing protein</fullName>
    </recommendedName>
</protein>
<accession>A0A1A8T2U7</accession>
<keyword evidence="1" id="KW-0472">Membrane</keyword>
<dbReference type="STRING" id="295068.MAQ5080_00164"/>
<evidence type="ECO:0000256" key="1">
    <source>
        <dbReference type="SAM" id="Phobius"/>
    </source>
</evidence>
<feature type="transmembrane region" description="Helical" evidence="1">
    <location>
        <begin position="60"/>
        <end position="84"/>
    </location>
</feature>
<keyword evidence="3" id="KW-1185">Reference proteome</keyword>
<keyword evidence="1" id="KW-0812">Transmembrane</keyword>
<evidence type="ECO:0000313" key="2">
    <source>
        <dbReference type="EMBL" id="SBS25018.1"/>
    </source>
</evidence>
<evidence type="ECO:0008006" key="4">
    <source>
        <dbReference type="Google" id="ProtNLM"/>
    </source>
</evidence>
<name>A0A1A8T2U7_9GAMM</name>
<feature type="transmembrane region" description="Helical" evidence="1">
    <location>
        <begin position="246"/>
        <end position="269"/>
    </location>
</feature>
<feature type="transmembrane region" description="Helical" evidence="1">
    <location>
        <begin position="213"/>
        <end position="234"/>
    </location>
</feature>
<feature type="transmembrane region" description="Helical" evidence="1">
    <location>
        <begin position="144"/>
        <end position="166"/>
    </location>
</feature>
<feature type="transmembrane region" description="Helical" evidence="1">
    <location>
        <begin position="91"/>
        <end position="112"/>
    </location>
</feature>
<proteinExistence type="predicted"/>
<feature type="transmembrane region" description="Helical" evidence="1">
    <location>
        <begin position="187"/>
        <end position="207"/>
    </location>
</feature>
<reference evidence="2 3" key="1">
    <citation type="submission" date="2016-06" db="EMBL/GenBank/DDBJ databases">
        <authorList>
            <person name="Kjaerup R.B."/>
            <person name="Dalgaard T.S."/>
            <person name="Juul-Madsen H.R."/>
        </authorList>
    </citation>
    <scope>NUCLEOTIDE SEQUENCE [LARGE SCALE GENOMIC DNA]</scope>
    <source>
        <strain evidence="2 3">CECT 5080</strain>
    </source>
</reference>
<gene>
    <name evidence="2" type="ORF">MAQ5080_00164</name>
</gene>